<keyword evidence="3" id="KW-0472">Membrane</keyword>
<evidence type="ECO:0000313" key="5">
    <source>
        <dbReference type="Proteomes" id="UP001055091"/>
    </source>
</evidence>
<accession>A0AA37N970</accession>
<feature type="coiled-coil region" evidence="1">
    <location>
        <begin position="7"/>
        <end position="34"/>
    </location>
</feature>
<dbReference type="RefSeq" id="WP_118039973.1">
    <property type="nucleotide sequence ID" value="NZ_BQNJ01000002.1"/>
</dbReference>
<reference evidence="4" key="1">
    <citation type="submission" date="2022-01" db="EMBL/GenBank/DDBJ databases">
        <title>Novel bile acid biosynthetic pathways are enriched in the microbiome of centenarians.</title>
        <authorList>
            <person name="Sato Y."/>
            <person name="Atarashi K."/>
            <person name="Plichta R.D."/>
            <person name="Arai Y."/>
            <person name="Sasajima S."/>
            <person name="Kearney M.S."/>
            <person name="Suda W."/>
            <person name="Takeshita K."/>
            <person name="Sasaki T."/>
            <person name="Okamoto S."/>
            <person name="Skelly N.A."/>
            <person name="Okamura Y."/>
            <person name="Vlamakis H."/>
            <person name="Li Y."/>
            <person name="Tanoue T."/>
            <person name="Takei H."/>
            <person name="Nittono H."/>
            <person name="Narushima S."/>
            <person name="Irie J."/>
            <person name="Itoh H."/>
            <person name="Moriya K."/>
            <person name="Sugiura Y."/>
            <person name="Suematsu M."/>
            <person name="Moritoki N."/>
            <person name="Shibata S."/>
            <person name="Littman R.D."/>
            <person name="Fischbach A.M."/>
            <person name="Uwamino Y."/>
            <person name="Inoue T."/>
            <person name="Honda A."/>
            <person name="Hattori M."/>
            <person name="Murai T."/>
            <person name="Xavier J.R."/>
            <person name="Hirose N."/>
            <person name="Honda K."/>
        </authorList>
    </citation>
    <scope>NUCLEOTIDE SEQUENCE</scope>
    <source>
        <strain evidence="4">CE91-St55</strain>
    </source>
</reference>
<dbReference type="EMBL" id="BQNJ01000002">
    <property type="protein sequence ID" value="GKH03071.1"/>
    <property type="molecule type" value="Genomic_DNA"/>
</dbReference>
<comment type="caution">
    <text evidence="4">The sequence shown here is derived from an EMBL/GenBank/DDBJ whole genome shotgun (WGS) entry which is preliminary data.</text>
</comment>
<keyword evidence="3" id="KW-0812">Transmembrane</keyword>
<evidence type="ECO:0000313" key="4">
    <source>
        <dbReference type="EMBL" id="GKH03071.1"/>
    </source>
</evidence>
<keyword evidence="3" id="KW-1133">Transmembrane helix</keyword>
<evidence type="ECO:0000256" key="3">
    <source>
        <dbReference type="SAM" id="Phobius"/>
    </source>
</evidence>
<name>A0AA37N970_9FIRM</name>
<keyword evidence="1" id="KW-0175">Coiled coil</keyword>
<evidence type="ECO:0000256" key="1">
    <source>
        <dbReference type="SAM" id="Coils"/>
    </source>
</evidence>
<feature type="region of interest" description="Disordered" evidence="2">
    <location>
        <begin position="66"/>
        <end position="85"/>
    </location>
</feature>
<sequence length="122" mass="14076">MKIKKQRSIIQEIRDEYQAELKRLKRRKFLLKARIILTVILPVFIILLSVKVIKTFIRIKVRSLFAKPQQSQEEKKTPPRPAVPVPAEMKPVEKEIIKPIPVETETVAETASVESVPIEPVD</sequence>
<dbReference type="AlphaFoldDB" id="A0AA37N970"/>
<feature type="transmembrane region" description="Helical" evidence="3">
    <location>
        <begin position="29"/>
        <end position="50"/>
    </location>
</feature>
<evidence type="ECO:0000256" key="2">
    <source>
        <dbReference type="SAM" id="MobiDB-lite"/>
    </source>
</evidence>
<proteinExistence type="predicted"/>
<protein>
    <recommendedName>
        <fullName evidence="6">Glycoside hydrolase family 23</fullName>
    </recommendedName>
</protein>
<dbReference type="Proteomes" id="UP001055091">
    <property type="component" value="Unassembled WGS sequence"/>
</dbReference>
<organism evidence="4 5">
    <name type="scientific">Hungatella hathewayi</name>
    <dbReference type="NCBI Taxonomy" id="154046"/>
    <lineage>
        <taxon>Bacteria</taxon>
        <taxon>Bacillati</taxon>
        <taxon>Bacillota</taxon>
        <taxon>Clostridia</taxon>
        <taxon>Lachnospirales</taxon>
        <taxon>Lachnospiraceae</taxon>
        <taxon>Hungatella</taxon>
    </lineage>
</organism>
<gene>
    <name evidence="4" type="ORF">CE91St55_50520</name>
</gene>
<evidence type="ECO:0008006" key="6">
    <source>
        <dbReference type="Google" id="ProtNLM"/>
    </source>
</evidence>